<comment type="caution">
    <text evidence="5">The sequence shown here is derived from an EMBL/GenBank/DDBJ whole genome shotgun (WGS) entry which is preliminary data.</text>
</comment>
<evidence type="ECO:0000256" key="3">
    <source>
        <dbReference type="SAM" id="MobiDB-lite"/>
    </source>
</evidence>
<dbReference type="SMART" id="SM00028">
    <property type="entry name" value="TPR"/>
    <property type="match status" value="2"/>
</dbReference>
<sequence>MASSPSSPARPSPRPQRFPENLFLLDNPRPEDKLTPQIFLAAGDGNIRSMKKLAEGLAREGKSLGEMTVNDPLHRRLGPLHFAAWSGKLEMCRFLIKDLHLDVNADADRGSSPLLFAACGRAPKEAVRLLLDRGANPNIACRKGYTVLHVVATMTKTDSSGVAEILLSRGANVDPMCELGTPLHYAAECGNVQMLDTLLQYHANPNRVVRLFYAPLTLAIFAHSLKCVELLIKAGADVNAGRPVTPLIIAAADGLADCVKCLLEAGADANIPDEIGRTPLEIAAIQGWKECVEILFPFTSHLTRFPDWSIDGIMQHVALGSSRDYKKCEGSALKAQGDAAFQAKDYPHASDLYTKAVETDPHDSTLYAKRSLCWLHMGEKDKAFNDANTYKGMDVDLSSSCHEQAAALILTKEYGLACKALLSGLKLDFGRGPIGEGEECVKKGSSPLICAIYGKAPKPIVNLLLDRGANPNIPSKQGFTVLHVLATKKDPFGIANILLSRGANVDSMSSEGTPLHFAALCTNLEMMEVLLKYEANPNSVVQSSYTPLTLALFASSLKCVELVIQAGADVNAARPATPLIIAARYGLSDCIKCLLEHHADPNIPDESGIMPVEIAAIHGRKECVEILFPVTSLVDKFADWSIDGIMQHVKSVGLEGHLHTIVHTSFEVQGDAAFEIKDYAQASALYTTAMATGPKNPNLYAKRCRCWVHMGEINKALDDANTCKSMGWYVSIRCHEQGSAIILIEGGGCVNKG</sequence>
<evidence type="ECO:0000313" key="5">
    <source>
        <dbReference type="EMBL" id="KAK1630014.1"/>
    </source>
</evidence>
<feature type="repeat" description="ANK" evidence="1">
    <location>
        <begin position="510"/>
        <end position="542"/>
    </location>
</feature>
<dbReference type="Gene3D" id="1.25.40.20">
    <property type="entry name" value="Ankyrin repeat-containing domain"/>
    <property type="match status" value="4"/>
</dbReference>
<accession>A0AAD8RSK2</accession>
<dbReference type="EMBL" id="JAUUTY010000005">
    <property type="protein sequence ID" value="KAK1630014.1"/>
    <property type="molecule type" value="Genomic_DNA"/>
</dbReference>
<evidence type="ECO:0000259" key="4">
    <source>
        <dbReference type="Pfam" id="PF25575"/>
    </source>
</evidence>
<dbReference type="InterPro" id="IPR011990">
    <property type="entry name" value="TPR-like_helical_dom_sf"/>
</dbReference>
<dbReference type="SUPFAM" id="SSF48403">
    <property type="entry name" value="Ankyrin repeat"/>
    <property type="match status" value="2"/>
</dbReference>
<organism evidence="5 6">
    <name type="scientific">Lolium multiflorum</name>
    <name type="common">Italian ryegrass</name>
    <name type="synonym">Lolium perenne subsp. multiflorum</name>
    <dbReference type="NCBI Taxonomy" id="4521"/>
    <lineage>
        <taxon>Eukaryota</taxon>
        <taxon>Viridiplantae</taxon>
        <taxon>Streptophyta</taxon>
        <taxon>Embryophyta</taxon>
        <taxon>Tracheophyta</taxon>
        <taxon>Spermatophyta</taxon>
        <taxon>Magnoliopsida</taxon>
        <taxon>Liliopsida</taxon>
        <taxon>Poales</taxon>
        <taxon>Poaceae</taxon>
        <taxon>BOP clade</taxon>
        <taxon>Pooideae</taxon>
        <taxon>Poodae</taxon>
        <taxon>Poeae</taxon>
        <taxon>Poeae Chloroplast Group 2 (Poeae type)</taxon>
        <taxon>Loliodinae</taxon>
        <taxon>Loliinae</taxon>
        <taxon>Lolium</taxon>
    </lineage>
</organism>
<dbReference type="PROSITE" id="PS50297">
    <property type="entry name" value="ANK_REP_REGION"/>
    <property type="match status" value="7"/>
</dbReference>
<dbReference type="PROSITE" id="PS50088">
    <property type="entry name" value="ANK_REPEAT"/>
    <property type="match status" value="9"/>
</dbReference>
<dbReference type="SMART" id="SM00248">
    <property type="entry name" value="ANK"/>
    <property type="match status" value="13"/>
</dbReference>
<evidence type="ECO:0000256" key="2">
    <source>
        <dbReference type="PROSITE-ProRule" id="PRU00339"/>
    </source>
</evidence>
<feature type="domain" description="Serine/threonine-protein kinase BSK1-like TPR repeats" evidence="4">
    <location>
        <begin position="333"/>
        <end position="404"/>
    </location>
</feature>
<keyword evidence="1" id="KW-0040">ANK repeat</keyword>
<reference evidence="5" key="1">
    <citation type="submission" date="2023-07" db="EMBL/GenBank/DDBJ databases">
        <title>A chromosome-level genome assembly of Lolium multiflorum.</title>
        <authorList>
            <person name="Chen Y."/>
            <person name="Copetti D."/>
            <person name="Kolliker R."/>
            <person name="Studer B."/>
        </authorList>
    </citation>
    <scope>NUCLEOTIDE SEQUENCE</scope>
    <source>
        <strain evidence="5">02402/16</strain>
        <tissue evidence="5">Leaf</tissue>
    </source>
</reference>
<feature type="repeat" description="TPR" evidence="2">
    <location>
        <begin position="330"/>
        <end position="363"/>
    </location>
</feature>
<dbReference type="InterPro" id="IPR051616">
    <property type="entry name" value="Cul2-RING_E3_ligase_SR"/>
</dbReference>
<name>A0AAD8RSK2_LOLMU</name>
<feature type="repeat" description="ANK" evidence="1">
    <location>
        <begin position="109"/>
        <end position="142"/>
    </location>
</feature>
<dbReference type="InterPro" id="IPR019734">
    <property type="entry name" value="TPR_rpt"/>
</dbReference>
<feature type="repeat" description="ANK" evidence="1">
    <location>
        <begin position="178"/>
        <end position="210"/>
    </location>
</feature>
<dbReference type="InterPro" id="IPR036770">
    <property type="entry name" value="Ankyrin_rpt-contain_sf"/>
</dbReference>
<gene>
    <name evidence="5" type="ORF">QYE76_004329</name>
</gene>
<dbReference type="Gene3D" id="1.25.40.10">
    <property type="entry name" value="Tetratricopeptide repeat domain"/>
    <property type="match status" value="2"/>
</dbReference>
<dbReference type="PANTHER" id="PTHR46224:SF22">
    <property type="match status" value="1"/>
</dbReference>
<dbReference type="PRINTS" id="PR01415">
    <property type="entry name" value="ANKYRIN"/>
</dbReference>
<dbReference type="PROSITE" id="PS50005">
    <property type="entry name" value="TPR"/>
    <property type="match status" value="1"/>
</dbReference>
<feature type="repeat" description="ANK" evidence="1">
    <location>
        <begin position="242"/>
        <end position="274"/>
    </location>
</feature>
<feature type="repeat" description="ANK" evidence="1">
    <location>
        <begin position="143"/>
        <end position="178"/>
    </location>
</feature>
<dbReference type="SUPFAM" id="SSF48452">
    <property type="entry name" value="TPR-like"/>
    <property type="match status" value="2"/>
</dbReference>
<keyword evidence="6" id="KW-1185">Reference proteome</keyword>
<dbReference type="AlphaFoldDB" id="A0AAD8RSK2"/>
<feature type="repeat" description="ANK" evidence="1">
    <location>
        <begin position="543"/>
        <end position="575"/>
    </location>
</feature>
<feature type="repeat" description="ANK" evidence="1">
    <location>
        <begin position="443"/>
        <end position="476"/>
    </location>
</feature>
<dbReference type="InterPro" id="IPR002110">
    <property type="entry name" value="Ankyrin_rpt"/>
</dbReference>
<evidence type="ECO:0000256" key="1">
    <source>
        <dbReference type="PROSITE-ProRule" id="PRU00023"/>
    </source>
</evidence>
<feature type="region of interest" description="Disordered" evidence="3">
    <location>
        <begin position="1"/>
        <end position="29"/>
    </location>
</feature>
<keyword evidence="2" id="KW-0802">TPR repeat</keyword>
<dbReference type="InterPro" id="IPR058209">
    <property type="entry name" value="TPR_BSK1_C"/>
</dbReference>
<feature type="repeat" description="ANK" evidence="1">
    <location>
        <begin position="477"/>
        <end position="510"/>
    </location>
</feature>
<dbReference type="Pfam" id="PF12796">
    <property type="entry name" value="Ank_2"/>
    <property type="match status" value="4"/>
</dbReference>
<dbReference type="Proteomes" id="UP001231189">
    <property type="component" value="Unassembled WGS sequence"/>
</dbReference>
<feature type="repeat" description="ANK" evidence="1">
    <location>
        <begin position="574"/>
        <end position="606"/>
    </location>
</feature>
<dbReference type="Pfam" id="PF25575">
    <property type="entry name" value="TPR_BSK1_C"/>
    <property type="match status" value="1"/>
</dbReference>
<protein>
    <recommendedName>
        <fullName evidence="4">Serine/threonine-protein kinase BSK1-like TPR repeats domain-containing protein</fullName>
    </recommendedName>
</protein>
<dbReference type="PANTHER" id="PTHR46224">
    <property type="entry name" value="ANKYRIN REPEAT FAMILY PROTEIN"/>
    <property type="match status" value="1"/>
</dbReference>
<dbReference type="Pfam" id="PF00023">
    <property type="entry name" value="Ank"/>
    <property type="match status" value="2"/>
</dbReference>
<proteinExistence type="predicted"/>
<evidence type="ECO:0000313" key="6">
    <source>
        <dbReference type="Proteomes" id="UP001231189"/>
    </source>
</evidence>